<dbReference type="Proteomes" id="UP000024635">
    <property type="component" value="Unassembled WGS sequence"/>
</dbReference>
<keyword evidence="2" id="KW-1185">Reference proteome</keyword>
<dbReference type="EMBL" id="JARK01001416">
    <property type="protein sequence ID" value="EYC05792.1"/>
    <property type="molecule type" value="Genomic_DNA"/>
</dbReference>
<comment type="caution">
    <text evidence="1">The sequence shown here is derived from an EMBL/GenBank/DDBJ whole genome shotgun (WGS) entry which is preliminary data.</text>
</comment>
<evidence type="ECO:0000313" key="2">
    <source>
        <dbReference type="Proteomes" id="UP000024635"/>
    </source>
</evidence>
<reference evidence="2" key="1">
    <citation type="journal article" date="2015" name="Nat. Genet.">
        <title>The genome and transcriptome of the zoonotic hookworm Ancylostoma ceylanicum identify infection-specific gene families.</title>
        <authorList>
            <person name="Schwarz E.M."/>
            <person name="Hu Y."/>
            <person name="Antoshechkin I."/>
            <person name="Miller M.M."/>
            <person name="Sternberg P.W."/>
            <person name="Aroian R.V."/>
        </authorList>
    </citation>
    <scope>NUCLEOTIDE SEQUENCE</scope>
    <source>
        <strain evidence="2">HY135</strain>
    </source>
</reference>
<name>A0A016TT16_9BILA</name>
<organism evidence="1 2">
    <name type="scientific">Ancylostoma ceylanicum</name>
    <dbReference type="NCBI Taxonomy" id="53326"/>
    <lineage>
        <taxon>Eukaryota</taxon>
        <taxon>Metazoa</taxon>
        <taxon>Ecdysozoa</taxon>
        <taxon>Nematoda</taxon>
        <taxon>Chromadorea</taxon>
        <taxon>Rhabditida</taxon>
        <taxon>Rhabditina</taxon>
        <taxon>Rhabditomorpha</taxon>
        <taxon>Strongyloidea</taxon>
        <taxon>Ancylostomatidae</taxon>
        <taxon>Ancylostomatinae</taxon>
        <taxon>Ancylostoma</taxon>
    </lineage>
</organism>
<sequence length="78" mass="8826">MAGRLTLDSQVSCVARFARIVLVWLILHTTSATPHPIGTHVFRIFPFLGVIAPISWLQTDRLTFFLPPKYSTSNEERS</sequence>
<protein>
    <submittedName>
        <fullName evidence="1">Uncharacterized protein</fullName>
    </submittedName>
</protein>
<gene>
    <name evidence="1" type="primary">Acey_s0080.g1359</name>
    <name evidence="1" type="ORF">Y032_0080g1359</name>
</gene>
<dbReference type="AlphaFoldDB" id="A0A016TT16"/>
<proteinExistence type="predicted"/>
<evidence type="ECO:0000313" key="1">
    <source>
        <dbReference type="EMBL" id="EYC05792.1"/>
    </source>
</evidence>
<accession>A0A016TT16</accession>